<name>A0AAE3GNW3_9CYAN</name>
<dbReference type="AlphaFoldDB" id="A0AAE3GNW3"/>
<reference evidence="1" key="1">
    <citation type="submission" date="2022-06" db="EMBL/GenBank/DDBJ databases">
        <title>New cyanobacteria of genus Symplocastrum in benthos of Lake Baikal.</title>
        <authorList>
            <person name="Sorokovikova E."/>
            <person name="Tikhonova I."/>
            <person name="Krasnopeev A."/>
            <person name="Evseev P."/>
            <person name="Gladkikh A."/>
            <person name="Belykh O."/>
        </authorList>
    </citation>
    <scope>NUCLEOTIDE SEQUENCE</scope>
    <source>
        <strain evidence="1">BBK-W-15</strain>
    </source>
</reference>
<comment type="caution">
    <text evidence="1">The sequence shown here is derived from an EMBL/GenBank/DDBJ whole genome shotgun (WGS) entry which is preliminary data.</text>
</comment>
<dbReference type="Proteomes" id="UP001204953">
    <property type="component" value="Unassembled WGS sequence"/>
</dbReference>
<sequence length="104" mass="12007">MSQADPSTADTVELVVQTMQRQPLLRVPEVIERVINQNPELKDKLYSVIKRATQEPLSRKMLQKWLIEGGIDLLTNFIFPLGITMKLLKIWIEEAEKESDNEKS</sequence>
<dbReference type="RefSeq" id="WP_254010113.1">
    <property type="nucleotide sequence ID" value="NZ_JAMZMM010000010.1"/>
</dbReference>
<gene>
    <name evidence="1" type="ORF">NJ959_02260</name>
</gene>
<keyword evidence="2" id="KW-1185">Reference proteome</keyword>
<evidence type="ECO:0000313" key="2">
    <source>
        <dbReference type="Proteomes" id="UP001204953"/>
    </source>
</evidence>
<evidence type="ECO:0000313" key="1">
    <source>
        <dbReference type="EMBL" id="MCP2727296.1"/>
    </source>
</evidence>
<proteinExistence type="predicted"/>
<protein>
    <submittedName>
        <fullName evidence="1">Uncharacterized protein</fullName>
    </submittedName>
</protein>
<organism evidence="1 2">
    <name type="scientific">Limnofasciculus baicalensis BBK-W-15</name>
    <dbReference type="NCBI Taxonomy" id="2699891"/>
    <lineage>
        <taxon>Bacteria</taxon>
        <taxon>Bacillati</taxon>
        <taxon>Cyanobacteriota</taxon>
        <taxon>Cyanophyceae</taxon>
        <taxon>Coleofasciculales</taxon>
        <taxon>Coleofasciculaceae</taxon>
        <taxon>Limnofasciculus</taxon>
        <taxon>Limnofasciculus baicalensis</taxon>
    </lineage>
</organism>
<dbReference type="EMBL" id="JAMZMM010000010">
    <property type="protein sequence ID" value="MCP2727296.1"/>
    <property type="molecule type" value="Genomic_DNA"/>
</dbReference>
<accession>A0AAE3GNW3</accession>